<dbReference type="InterPro" id="IPR017853">
    <property type="entry name" value="GH"/>
</dbReference>
<dbReference type="InterPro" id="IPR013780">
    <property type="entry name" value="Glyco_hydro_b"/>
</dbReference>
<dbReference type="SMART" id="SM00810">
    <property type="entry name" value="Alpha-amyl_C2"/>
    <property type="match status" value="1"/>
</dbReference>
<dbReference type="Gene3D" id="3.20.20.80">
    <property type="entry name" value="Glycosidases"/>
    <property type="match status" value="1"/>
</dbReference>
<keyword evidence="1 4" id="KW-0732">Signal</keyword>
<reference evidence="7 8" key="1">
    <citation type="submission" date="2020-12" db="EMBL/GenBank/DDBJ databases">
        <title>Olleya sediminilitoris sp. nov., isolated from a tidal flat.</title>
        <authorList>
            <person name="Park S."/>
            <person name="Yoon J.-H."/>
        </authorList>
    </citation>
    <scope>NUCLEOTIDE SEQUENCE [LARGE SCALE GENOMIC DNA]</scope>
    <source>
        <strain evidence="7 8">YSTF-M6</strain>
    </source>
</reference>
<dbReference type="Pfam" id="PF16738">
    <property type="entry name" value="CBM26"/>
    <property type="match status" value="2"/>
</dbReference>
<comment type="caution">
    <text evidence="7">The sequence shown here is derived from an EMBL/GenBank/DDBJ whole genome shotgun (WGS) entry which is preliminary data.</text>
</comment>
<evidence type="ECO:0000256" key="1">
    <source>
        <dbReference type="ARBA" id="ARBA00022729"/>
    </source>
</evidence>
<accession>A0ABS1WLT4</accession>
<feature type="signal peptide" evidence="4">
    <location>
        <begin position="1"/>
        <end position="34"/>
    </location>
</feature>
<feature type="domain" description="Glycosyl hydrolase family 13 catalytic" evidence="5">
    <location>
        <begin position="41"/>
        <end position="360"/>
    </location>
</feature>
<dbReference type="InterPro" id="IPR012850">
    <property type="entry name" value="A-amylase_bs_C"/>
</dbReference>
<evidence type="ECO:0000259" key="5">
    <source>
        <dbReference type="SMART" id="SM00642"/>
    </source>
</evidence>
<dbReference type="Gene3D" id="2.60.40.10">
    <property type="entry name" value="Immunoglobulins"/>
    <property type="match status" value="2"/>
</dbReference>
<dbReference type="RefSeq" id="WP_203000508.1">
    <property type="nucleotide sequence ID" value="NZ_JAEMEF010000007.1"/>
</dbReference>
<keyword evidence="8" id="KW-1185">Reference proteome</keyword>
<dbReference type="Pfam" id="PF07821">
    <property type="entry name" value="Alpha-amyl_C2"/>
    <property type="match status" value="1"/>
</dbReference>
<dbReference type="SMART" id="SM00642">
    <property type="entry name" value="Aamy"/>
    <property type="match status" value="1"/>
</dbReference>
<keyword evidence="3" id="KW-0326">Glycosidase</keyword>
<dbReference type="Pfam" id="PF00128">
    <property type="entry name" value="Alpha-amylase"/>
    <property type="match status" value="1"/>
</dbReference>
<dbReference type="InterPro" id="IPR026444">
    <property type="entry name" value="Secre_tail"/>
</dbReference>
<dbReference type="NCBIfam" id="TIGR04183">
    <property type="entry name" value="Por_Secre_tail"/>
    <property type="match status" value="1"/>
</dbReference>
<dbReference type="EMBL" id="JAEMEF010000007">
    <property type="protein sequence ID" value="MBL7560083.1"/>
    <property type="molecule type" value="Genomic_DNA"/>
</dbReference>
<dbReference type="PANTHER" id="PTHR43447">
    <property type="entry name" value="ALPHA-AMYLASE"/>
    <property type="match status" value="1"/>
</dbReference>
<feature type="domain" description="Alpha-amylase C-terminal beta-sheet" evidence="6">
    <location>
        <begin position="361"/>
        <end position="422"/>
    </location>
</feature>
<dbReference type="InterPro" id="IPR013783">
    <property type="entry name" value="Ig-like_fold"/>
</dbReference>
<protein>
    <submittedName>
        <fullName evidence="7">Starch-binding protein</fullName>
    </submittedName>
</protein>
<gene>
    <name evidence="7" type="ORF">JAO71_09730</name>
</gene>
<organism evidence="7 8">
    <name type="scientific">Olleya sediminilitoris</name>
    <dbReference type="NCBI Taxonomy" id="2795739"/>
    <lineage>
        <taxon>Bacteria</taxon>
        <taxon>Pseudomonadati</taxon>
        <taxon>Bacteroidota</taxon>
        <taxon>Flavobacteriia</taxon>
        <taxon>Flavobacteriales</taxon>
        <taxon>Flavobacteriaceae</taxon>
    </lineage>
</organism>
<evidence type="ECO:0000313" key="8">
    <source>
        <dbReference type="Proteomes" id="UP000605013"/>
    </source>
</evidence>
<evidence type="ECO:0000313" key="7">
    <source>
        <dbReference type="EMBL" id="MBL7560083.1"/>
    </source>
</evidence>
<dbReference type="CDD" id="cd11314">
    <property type="entry name" value="AmyAc_arch_bac_plant_AmyA"/>
    <property type="match status" value="1"/>
</dbReference>
<evidence type="ECO:0000256" key="4">
    <source>
        <dbReference type="SAM" id="SignalP"/>
    </source>
</evidence>
<dbReference type="SUPFAM" id="SSF51445">
    <property type="entry name" value="(Trans)glycosidases"/>
    <property type="match status" value="1"/>
</dbReference>
<dbReference type="Pfam" id="PF18962">
    <property type="entry name" value="Por_Secre_tail"/>
    <property type="match status" value="1"/>
</dbReference>
<evidence type="ECO:0000259" key="6">
    <source>
        <dbReference type="SMART" id="SM00810"/>
    </source>
</evidence>
<name>A0ABS1WLT4_9FLAO</name>
<proteinExistence type="predicted"/>
<dbReference type="InterPro" id="IPR031965">
    <property type="entry name" value="CBM26"/>
</dbReference>
<dbReference type="Proteomes" id="UP000605013">
    <property type="component" value="Unassembled WGS sequence"/>
</dbReference>
<dbReference type="SUPFAM" id="SSF51011">
    <property type="entry name" value="Glycosyl hydrolase domain"/>
    <property type="match status" value="1"/>
</dbReference>
<dbReference type="InterPro" id="IPR006047">
    <property type="entry name" value="GH13_cat_dom"/>
</dbReference>
<evidence type="ECO:0000256" key="2">
    <source>
        <dbReference type="ARBA" id="ARBA00022801"/>
    </source>
</evidence>
<dbReference type="Gene3D" id="2.60.40.1180">
    <property type="entry name" value="Golgi alpha-mannosidase II"/>
    <property type="match status" value="1"/>
</dbReference>
<keyword evidence="2" id="KW-0378">Hydrolase</keyword>
<evidence type="ECO:0000256" key="3">
    <source>
        <dbReference type="ARBA" id="ARBA00023295"/>
    </source>
</evidence>
<sequence>MTTKTYFKTFKLGRFSLKTYCLIFAFLHSFLLTAQRENDDRVMLQGFYWESAANNPNNWYNIVNNLSQEISDIGIDMIWLPPPSDAGSLEGYLPRELNNFENNYGSLQAHLDLLNALNSKGIEPIADIVINHRVGSTNYVDFTNPEWGTDAITSNDEVWSVPEYFNTNPRGSYDTGTSYEAARDIDHTKTYVQNSIINFLNNLKNIGYKGWRYDFVHGFDNYYYTLYNGATNPTFSVGENYNSSKQVIQDWIDGTGSTAFDFPTYFTLKSVIRDNNYSYLANNGEASGGIGWDPRNNTTFVENHDTPRYDTPNNVLNSGNVVQTYAYLLTHPGVPCIYWPHLFDWGNAVKGEISDLITIRKNAGIHSQSNVTINTAQNGLYAAIVNGNNYDVAMKIGPNDWSPSGSNWTLIASGNNYAVWTNNDGTTDNDNDTSTFKVYTQDYATIYSWDDNLNATNGVWPGTTLNNEGNGWFSATVIGNCSNLIFSNNGGNQTDDLFTCSNMPYYYDNSWHASPPNTTLESFKIYVKDYTHVYTWNNNQEATSGEWPGTELNEANNGYKTITIDQDCSNIIFSYNGNNQTVNLSTCSNMPYYYDNAWHSTPTDMRLSTNEKSTVNDFVLYPNPLKDKVFFNVNIKDAKGTVSVKIINFKGVSTNVYSNTLNKGKHTITFNRDDLKLANGLYFLRVAVNGKIINKKISLE</sequence>
<feature type="chain" id="PRO_5045048188" evidence="4">
    <location>
        <begin position="35"/>
        <end position="700"/>
    </location>
</feature>